<gene>
    <name evidence="2" type="ORF">MCYG_02492</name>
</gene>
<dbReference type="eggNOG" id="ENOG502SZ3F">
    <property type="taxonomic scope" value="Eukaryota"/>
</dbReference>
<organism evidence="2 3">
    <name type="scientific">Arthroderma otae (strain ATCC MYA-4605 / CBS 113480)</name>
    <name type="common">Microsporum canis</name>
    <dbReference type="NCBI Taxonomy" id="554155"/>
    <lineage>
        <taxon>Eukaryota</taxon>
        <taxon>Fungi</taxon>
        <taxon>Dikarya</taxon>
        <taxon>Ascomycota</taxon>
        <taxon>Pezizomycotina</taxon>
        <taxon>Eurotiomycetes</taxon>
        <taxon>Eurotiomycetidae</taxon>
        <taxon>Onygenales</taxon>
        <taxon>Arthrodermataceae</taxon>
        <taxon>Microsporum</taxon>
    </lineage>
</organism>
<sequence length="717" mass="81505">MSSAGAPYCIICGTLIHNRTRRNEWRGQYRAVRVIPGDDRGPLLTGVARFIHGKRLLRAPSNPYERYENDIYNEETESDEFPSQGRTSADHPLPGFVFHDSCWGILKALVYPHEISISRLYDICLSFPSQEYGLLTWGHGYGSNCSDMELVNYYRSTYQQSFFLRDPLDIPELHAALQEAGGERGKEMVVKCSPVSEKIDCDRFYSLPFEIREDIQCLLGRRDVASLRMASRSFASMPLSQYFWRSRFLPCFERGFIFEALKPGLDIAQPGTAAIHYDWKVLYEKTDPALKHFEAIRNRRRIWECNRSLAELLVSQPTLDNGDADAMEEHNHVLWRTTAAKPMEPARVDSVRGFFAYVAPHPPPSILKEYAIRVPAQISQIAMSLVCFNKNTYISGIRIRTPDQKEVRLGYIRPNYEDILDIGQQGSNPNSRVLTGFVICADPEGIRGIRAVTADGHMSSWAGDHDDLPSTLRLCLNERISHIKAGFDAFRINSLSVPEEEQIHNQNPPCLSPRKATLWYPDIPSEDQHLHEVDFVDHYEVQPSPLSHQRPHILLMFGGQQGNYLQYLTKISVSTLAGILTWIDFYYDCDNAPVSSLSVFPGKEKYENQSKIQFNIDGPGGERVTGFRVKDKQWWTPKNEPISFSITTLEVATNRGRTFTFDANMLPKIRLPLGTHTQQKKKKLEIHPDSTITGIYVTHEASNGLTGLGVISEKLRT</sequence>
<name>C5FFY8_ARTOC</name>
<dbReference type="HOGENOM" id="CLU_012355_0_0_1"/>
<keyword evidence="3" id="KW-1185">Reference proteome</keyword>
<dbReference type="InterPro" id="IPR056021">
    <property type="entry name" value="DUF7600"/>
</dbReference>
<dbReference type="Proteomes" id="UP000002035">
    <property type="component" value="Unassembled WGS sequence"/>
</dbReference>
<evidence type="ECO:0000259" key="1">
    <source>
        <dbReference type="Pfam" id="PF24539"/>
    </source>
</evidence>
<dbReference type="RefSeq" id="XP_002849558.1">
    <property type="nucleotide sequence ID" value="XM_002849512.1"/>
</dbReference>
<dbReference type="Pfam" id="PF24539">
    <property type="entry name" value="DUF7600"/>
    <property type="match status" value="1"/>
</dbReference>
<accession>C5FFY8</accession>
<dbReference type="VEuPathDB" id="FungiDB:MCYG_02492"/>
<dbReference type="OMA" id="YPWEEAR"/>
<proteinExistence type="predicted"/>
<protein>
    <recommendedName>
        <fullName evidence="1">DUF7600 domain-containing protein</fullName>
    </recommendedName>
</protein>
<evidence type="ECO:0000313" key="3">
    <source>
        <dbReference type="Proteomes" id="UP000002035"/>
    </source>
</evidence>
<dbReference type="InterPro" id="IPR036047">
    <property type="entry name" value="F-box-like_dom_sf"/>
</dbReference>
<dbReference type="AlphaFoldDB" id="C5FFY8"/>
<feature type="domain" description="DUF7600" evidence="1">
    <location>
        <begin position="366"/>
        <end position="502"/>
    </location>
</feature>
<reference evidence="3" key="1">
    <citation type="journal article" date="2012" name="MBio">
        <title>Comparative genome analysis of Trichophyton rubrum and related dermatophytes reveals candidate genes involved in infection.</title>
        <authorList>
            <person name="Martinez D.A."/>
            <person name="Oliver B.G."/>
            <person name="Graeser Y."/>
            <person name="Goldberg J.M."/>
            <person name="Li W."/>
            <person name="Martinez-Rossi N.M."/>
            <person name="Monod M."/>
            <person name="Shelest E."/>
            <person name="Barton R.C."/>
            <person name="Birch E."/>
            <person name="Brakhage A.A."/>
            <person name="Chen Z."/>
            <person name="Gurr S.J."/>
            <person name="Heiman D."/>
            <person name="Heitman J."/>
            <person name="Kosti I."/>
            <person name="Rossi A."/>
            <person name="Saif S."/>
            <person name="Samalova M."/>
            <person name="Saunders C.W."/>
            <person name="Shea T."/>
            <person name="Summerbell R.C."/>
            <person name="Xu J."/>
            <person name="Young S."/>
            <person name="Zeng Q."/>
            <person name="Birren B.W."/>
            <person name="Cuomo C.A."/>
            <person name="White T.C."/>
        </authorList>
    </citation>
    <scope>NUCLEOTIDE SEQUENCE [LARGE SCALE GENOMIC DNA]</scope>
    <source>
        <strain evidence="3">ATCC MYA-4605 / CBS 113480</strain>
    </source>
</reference>
<dbReference type="OrthoDB" id="5273847at2759"/>
<dbReference type="SUPFAM" id="SSF81383">
    <property type="entry name" value="F-box domain"/>
    <property type="match status" value="1"/>
</dbReference>
<dbReference type="GeneID" id="9222528"/>
<evidence type="ECO:0000313" key="2">
    <source>
        <dbReference type="EMBL" id="EEQ29673.1"/>
    </source>
</evidence>
<dbReference type="EMBL" id="DS995702">
    <property type="protein sequence ID" value="EEQ29673.1"/>
    <property type="molecule type" value="Genomic_DNA"/>
</dbReference>
<dbReference type="STRING" id="554155.C5FFY8"/>